<dbReference type="GO" id="GO:0003677">
    <property type="term" value="F:DNA binding"/>
    <property type="evidence" value="ECO:0007669"/>
    <property type="project" value="UniProtKB-UniRule"/>
</dbReference>
<evidence type="ECO:0000256" key="5">
    <source>
        <dbReference type="PROSITE-ProRule" id="PRU00309"/>
    </source>
</evidence>
<dbReference type="GO" id="GO:0008270">
    <property type="term" value="F:zinc ion binding"/>
    <property type="evidence" value="ECO:0007669"/>
    <property type="project" value="UniProtKB-KW"/>
</dbReference>
<evidence type="ECO:0000313" key="8">
    <source>
        <dbReference type="Proteomes" id="UP001168972"/>
    </source>
</evidence>
<dbReference type="AlphaFoldDB" id="A0AA39C345"/>
<accession>A0AA39C345</accession>
<dbReference type="Pfam" id="PF05485">
    <property type="entry name" value="THAP"/>
    <property type="match status" value="1"/>
</dbReference>
<evidence type="ECO:0000256" key="1">
    <source>
        <dbReference type="ARBA" id="ARBA00022723"/>
    </source>
</evidence>
<evidence type="ECO:0000259" key="6">
    <source>
        <dbReference type="PROSITE" id="PS50950"/>
    </source>
</evidence>
<keyword evidence="1" id="KW-0479">Metal-binding</keyword>
<evidence type="ECO:0000256" key="4">
    <source>
        <dbReference type="ARBA" id="ARBA00023125"/>
    </source>
</evidence>
<dbReference type="Proteomes" id="UP001168972">
    <property type="component" value="Unassembled WGS sequence"/>
</dbReference>
<dbReference type="SMART" id="SM00692">
    <property type="entry name" value="DM3"/>
    <property type="match status" value="1"/>
</dbReference>
<comment type="caution">
    <text evidence="7">The sequence shown here is derived from an EMBL/GenBank/DDBJ whole genome shotgun (WGS) entry which is preliminary data.</text>
</comment>
<keyword evidence="3" id="KW-0862">Zinc</keyword>
<protein>
    <recommendedName>
        <fullName evidence="6">THAP-type domain-containing protein</fullName>
    </recommendedName>
</protein>
<dbReference type="PANTHER" id="PTHR46927:SF3">
    <property type="entry name" value="THAP-TYPE DOMAIN-CONTAINING PROTEIN"/>
    <property type="match status" value="1"/>
</dbReference>
<sequence>MPSCAAVNCSNKREKGFRLFVFPRNLDRRAKWVQNMRRDNWTPTKGARLCEDEWEKLKPNAVPTLFDVPNPPPMIDPPPRKSVYKVHTLFLKVTLFICSC</sequence>
<dbReference type="PROSITE" id="PS50950">
    <property type="entry name" value="ZF_THAP"/>
    <property type="match status" value="1"/>
</dbReference>
<organism evidence="7 8">
    <name type="scientific">Microctonus hyperodae</name>
    <name type="common">Parasitoid wasp</name>
    <dbReference type="NCBI Taxonomy" id="165561"/>
    <lineage>
        <taxon>Eukaryota</taxon>
        <taxon>Metazoa</taxon>
        <taxon>Ecdysozoa</taxon>
        <taxon>Arthropoda</taxon>
        <taxon>Hexapoda</taxon>
        <taxon>Insecta</taxon>
        <taxon>Pterygota</taxon>
        <taxon>Neoptera</taxon>
        <taxon>Endopterygota</taxon>
        <taxon>Hymenoptera</taxon>
        <taxon>Apocrita</taxon>
        <taxon>Ichneumonoidea</taxon>
        <taxon>Braconidae</taxon>
        <taxon>Euphorinae</taxon>
        <taxon>Microctonus</taxon>
    </lineage>
</organism>
<evidence type="ECO:0000256" key="3">
    <source>
        <dbReference type="ARBA" id="ARBA00022833"/>
    </source>
</evidence>
<dbReference type="SMART" id="SM00980">
    <property type="entry name" value="THAP"/>
    <property type="match status" value="1"/>
</dbReference>
<reference evidence="7" key="1">
    <citation type="journal article" date="2023" name="bioRxiv">
        <title>Scaffold-level genome assemblies of two parasitoid biocontrol wasps reveal the parthenogenesis mechanism and an associated novel virus.</title>
        <authorList>
            <person name="Inwood S."/>
            <person name="Skelly J."/>
            <person name="Guhlin J."/>
            <person name="Harrop T."/>
            <person name="Goldson S."/>
            <person name="Dearden P."/>
        </authorList>
    </citation>
    <scope>NUCLEOTIDE SEQUENCE</scope>
    <source>
        <strain evidence="7">Lincoln</strain>
        <tissue evidence="7">Whole body</tissue>
    </source>
</reference>
<keyword evidence="4 5" id="KW-0238">DNA-binding</keyword>
<gene>
    <name evidence="7" type="ORF">PV327_011449</name>
</gene>
<feature type="domain" description="THAP-type" evidence="6">
    <location>
        <begin position="1"/>
        <end position="66"/>
    </location>
</feature>
<evidence type="ECO:0000313" key="7">
    <source>
        <dbReference type="EMBL" id="KAK0157029.1"/>
    </source>
</evidence>
<dbReference type="InterPro" id="IPR052224">
    <property type="entry name" value="THAP_domain_protein"/>
</dbReference>
<dbReference type="SUPFAM" id="SSF57716">
    <property type="entry name" value="Glucocorticoid receptor-like (DNA-binding domain)"/>
    <property type="match status" value="1"/>
</dbReference>
<proteinExistence type="predicted"/>
<keyword evidence="2 5" id="KW-0863">Zinc-finger</keyword>
<keyword evidence="8" id="KW-1185">Reference proteome</keyword>
<name>A0AA39C345_MICHY</name>
<reference evidence="7" key="2">
    <citation type="submission" date="2023-03" db="EMBL/GenBank/DDBJ databases">
        <authorList>
            <person name="Inwood S.N."/>
            <person name="Skelly J.G."/>
            <person name="Guhlin J."/>
            <person name="Harrop T.W.R."/>
            <person name="Goldson S.G."/>
            <person name="Dearden P.K."/>
        </authorList>
    </citation>
    <scope>NUCLEOTIDE SEQUENCE</scope>
    <source>
        <strain evidence="7">Lincoln</strain>
        <tissue evidence="7">Whole body</tissue>
    </source>
</reference>
<dbReference type="EMBL" id="JAQQBR010002507">
    <property type="protein sequence ID" value="KAK0157029.1"/>
    <property type="molecule type" value="Genomic_DNA"/>
</dbReference>
<evidence type="ECO:0000256" key="2">
    <source>
        <dbReference type="ARBA" id="ARBA00022771"/>
    </source>
</evidence>
<dbReference type="PANTHER" id="PTHR46927">
    <property type="entry name" value="AGAP005574-PA"/>
    <property type="match status" value="1"/>
</dbReference>
<dbReference type="InterPro" id="IPR006612">
    <property type="entry name" value="THAP_Znf"/>
</dbReference>